<reference evidence="5" key="1">
    <citation type="submission" date="2022-07" db="EMBL/GenBank/DDBJ databases">
        <title>Draft genome sequence of Zalerion maritima ATCC 34329, a (micro)plastics degrading marine fungus.</title>
        <authorList>
            <person name="Paco A."/>
            <person name="Goncalves M.F.M."/>
            <person name="Rocha-Santos T.A.P."/>
            <person name="Alves A."/>
        </authorList>
    </citation>
    <scope>NUCLEOTIDE SEQUENCE</scope>
    <source>
        <strain evidence="5">ATCC 34329</strain>
    </source>
</reference>
<dbReference type="GO" id="GO:0003676">
    <property type="term" value="F:nucleic acid binding"/>
    <property type="evidence" value="ECO:0007669"/>
    <property type="project" value="InterPro"/>
</dbReference>
<dbReference type="PANTHER" id="PTHR13620:SF104">
    <property type="entry name" value="EXONUCLEASE 3'-5' DOMAIN-CONTAINING PROTEIN 2"/>
    <property type="match status" value="1"/>
</dbReference>
<keyword evidence="2" id="KW-0378">Hydrolase</keyword>
<dbReference type="GO" id="GO:0006139">
    <property type="term" value="P:nucleobase-containing compound metabolic process"/>
    <property type="evidence" value="ECO:0007669"/>
    <property type="project" value="InterPro"/>
</dbReference>
<name>A0AAD5WVY1_9PEZI</name>
<evidence type="ECO:0000259" key="4">
    <source>
        <dbReference type="Pfam" id="PF01612"/>
    </source>
</evidence>
<dbReference type="Pfam" id="PF01612">
    <property type="entry name" value="DNA_pol_A_exo1"/>
    <property type="match status" value="1"/>
</dbReference>
<evidence type="ECO:0000313" key="6">
    <source>
        <dbReference type="Proteomes" id="UP001201980"/>
    </source>
</evidence>
<feature type="region of interest" description="Disordered" evidence="3">
    <location>
        <begin position="889"/>
        <end position="910"/>
    </location>
</feature>
<dbReference type="CDD" id="cd06141">
    <property type="entry name" value="WRN_exo"/>
    <property type="match status" value="1"/>
</dbReference>
<dbReference type="PANTHER" id="PTHR13620">
    <property type="entry name" value="3-5 EXONUCLEASE"/>
    <property type="match status" value="1"/>
</dbReference>
<dbReference type="Proteomes" id="UP001201980">
    <property type="component" value="Unassembled WGS sequence"/>
</dbReference>
<dbReference type="SUPFAM" id="SSF53098">
    <property type="entry name" value="Ribonuclease H-like"/>
    <property type="match status" value="1"/>
</dbReference>
<dbReference type="InterPro" id="IPR036397">
    <property type="entry name" value="RNaseH_sf"/>
</dbReference>
<feature type="region of interest" description="Disordered" evidence="3">
    <location>
        <begin position="977"/>
        <end position="1021"/>
    </location>
</feature>
<feature type="domain" description="3'-5' exonuclease" evidence="4">
    <location>
        <begin position="294"/>
        <end position="473"/>
    </location>
</feature>
<dbReference type="Gene3D" id="3.30.420.10">
    <property type="entry name" value="Ribonuclease H-like superfamily/Ribonuclease H"/>
    <property type="match status" value="1"/>
</dbReference>
<dbReference type="GO" id="GO:0005634">
    <property type="term" value="C:nucleus"/>
    <property type="evidence" value="ECO:0007669"/>
    <property type="project" value="TreeGrafter"/>
</dbReference>
<feature type="compositionally biased region" description="Basic residues" evidence="3">
    <location>
        <begin position="579"/>
        <end position="588"/>
    </location>
</feature>
<sequence length="1021" mass="111751">MVTVEVQREVSTAGAPKCQDFSFREPAGKNVEHRRHPSQASLDNPRKRVLLPAAEPLGGRLFAAAVAGHARTRRPVVGILKSLAVGPGWRRRLHHLIRIHGSMMSSSRSPPNPQLWTPSRGISFGAPSKPPAAISLAPANSKSPRTGTKLSDPTRNFASFMHNEAVGRIHPPVEDAGDDVQGTASFGTVQDEASGMATSTVVAPTPKREAKTAVRASTTRAAAPPGKRSTTTPITWDMVYATPTTHPENDLPWKIPDDVIKTLQEGKESEKLYSHKLYRGPGRLGPNSSVTVHYCKSQMTMEDVCKKYFLNETAIGFDLEWEANATNWDGARANVSLIQMATPERIALFHVALFPHNAGLLTPTLKKIVEDPNVLKCGVWILGDFARLRTFLKLNPKGAMDLSHYHNLITFCRLGRMGQVPKRGVKLANQVEQVFGLPMFKGMEVRGSQWSQALNMDQVYYSATDAYAGVQLFAVYEHERKKLNPCPPRPPLAELSAKIQTKEADGISKDEEVAFAEAEQAHVQQDSGTVTLEDKILASKTTRTVAQTTETEETEKATLTRTTMATATITKTTFTTTTPRKRATRTTRRPSPTKGTVSAPTVLTLVTQDPAVEEAEEKLTPAPKTRRRKTTSGTPKVDASAADEDADTSITADNPPATHTLRSKRRVSPSKLFTDPLVASANLWAETFRRTHEDTIPKLAQLAELRTYKLWQENPDLSVPDIAALLRSKENPLMPSTVTKYITQAVVYHSELRPDGGQGLEVDKERFFRDVLTRLEKWNAPRWLVDSVAIEGEEVDTWGSHEEGNPRKRKFKGNEQSSGGVGVEWEVEVEGEEESKSSRTGTVRLQTEPLSPPPAISAAELNAAGLSCGEPIVARIGLVSAVLPESDPDITHEQQLGEEPGEISKSVPRTESLCIVDDDVPPAEREERSISPTPSETALLFALDREMGEATEKGEAMKMRREGETWDVLGVERYGAEHEAGEDTAGGYDVETAEGGGYEESSRSMSPTPSEMEAMMGLAGE</sequence>
<evidence type="ECO:0000256" key="3">
    <source>
        <dbReference type="SAM" id="MobiDB-lite"/>
    </source>
</evidence>
<proteinExistence type="predicted"/>
<dbReference type="EMBL" id="JAKWBI020000064">
    <property type="protein sequence ID" value="KAJ2904027.1"/>
    <property type="molecule type" value="Genomic_DNA"/>
</dbReference>
<dbReference type="GO" id="GO:0005737">
    <property type="term" value="C:cytoplasm"/>
    <property type="evidence" value="ECO:0007669"/>
    <property type="project" value="TreeGrafter"/>
</dbReference>
<gene>
    <name evidence="5" type="ORF">MKZ38_008959</name>
</gene>
<feature type="compositionally biased region" description="Polar residues" evidence="3">
    <location>
        <begin position="839"/>
        <end position="849"/>
    </location>
</feature>
<keyword evidence="1" id="KW-0540">Nuclease</keyword>
<organism evidence="5 6">
    <name type="scientific">Zalerion maritima</name>
    <dbReference type="NCBI Taxonomy" id="339359"/>
    <lineage>
        <taxon>Eukaryota</taxon>
        <taxon>Fungi</taxon>
        <taxon>Dikarya</taxon>
        <taxon>Ascomycota</taxon>
        <taxon>Pezizomycotina</taxon>
        <taxon>Sordariomycetes</taxon>
        <taxon>Lulworthiomycetidae</taxon>
        <taxon>Lulworthiales</taxon>
        <taxon>Lulworthiaceae</taxon>
        <taxon>Zalerion</taxon>
    </lineage>
</organism>
<evidence type="ECO:0000256" key="2">
    <source>
        <dbReference type="ARBA" id="ARBA00022801"/>
    </source>
</evidence>
<dbReference type="GO" id="GO:0008408">
    <property type="term" value="F:3'-5' exonuclease activity"/>
    <property type="evidence" value="ECO:0007669"/>
    <property type="project" value="InterPro"/>
</dbReference>
<feature type="compositionally biased region" description="Polar residues" evidence="3">
    <location>
        <begin position="138"/>
        <end position="151"/>
    </location>
</feature>
<protein>
    <submittedName>
        <fullName evidence="5">Ribonuclease H-like domain-containing protein</fullName>
    </submittedName>
</protein>
<dbReference type="InterPro" id="IPR002562">
    <property type="entry name" value="3'-5'_exonuclease_dom"/>
</dbReference>
<feature type="region of interest" description="Disordered" evidence="3">
    <location>
        <begin position="126"/>
        <end position="151"/>
    </location>
</feature>
<evidence type="ECO:0000256" key="1">
    <source>
        <dbReference type="ARBA" id="ARBA00022722"/>
    </source>
</evidence>
<feature type="compositionally biased region" description="Polar residues" evidence="3">
    <location>
        <begin position="598"/>
        <end position="607"/>
    </location>
</feature>
<dbReference type="InterPro" id="IPR051132">
    <property type="entry name" value="3-5_Exonuclease_domain"/>
</dbReference>
<feature type="region of interest" description="Disordered" evidence="3">
    <location>
        <begin position="18"/>
        <end position="44"/>
    </location>
</feature>
<comment type="caution">
    <text evidence="5">The sequence shown here is derived from an EMBL/GenBank/DDBJ whole genome shotgun (WGS) entry which is preliminary data.</text>
</comment>
<accession>A0AAD5WVY1</accession>
<evidence type="ECO:0000313" key="5">
    <source>
        <dbReference type="EMBL" id="KAJ2904027.1"/>
    </source>
</evidence>
<feature type="region of interest" description="Disordered" evidence="3">
    <location>
        <begin position="575"/>
        <end position="668"/>
    </location>
</feature>
<feature type="compositionally biased region" description="Basic and acidic residues" evidence="3">
    <location>
        <begin position="22"/>
        <end position="31"/>
    </location>
</feature>
<dbReference type="AlphaFoldDB" id="A0AAD5WVY1"/>
<dbReference type="InterPro" id="IPR012337">
    <property type="entry name" value="RNaseH-like_sf"/>
</dbReference>
<feature type="region of interest" description="Disordered" evidence="3">
    <location>
        <begin position="796"/>
        <end position="849"/>
    </location>
</feature>
<keyword evidence="6" id="KW-1185">Reference proteome</keyword>